<dbReference type="Proteomes" id="UP000464378">
    <property type="component" value="Chromosome"/>
</dbReference>
<dbReference type="Pfam" id="PF14433">
    <property type="entry name" value="SUKH-3"/>
    <property type="match status" value="1"/>
</dbReference>
<accession>A0A6C2YL40</accession>
<dbReference type="KEGG" id="tim:GMBLW1_18660"/>
<keyword evidence="2" id="KW-1185">Reference proteome</keyword>
<dbReference type="InterPro" id="IPR025850">
    <property type="entry name" value="SUKH-3"/>
</dbReference>
<evidence type="ECO:0000313" key="1">
    <source>
        <dbReference type="EMBL" id="VIP02094.1"/>
    </source>
</evidence>
<name>A0A6C2YL40_9BACT</name>
<protein>
    <recommendedName>
        <fullName evidence="3">SUKH-3 immunity protein</fullName>
    </recommendedName>
</protein>
<dbReference type="EMBL" id="LR593887">
    <property type="protein sequence ID" value="VTS00368.1"/>
    <property type="molecule type" value="Genomic_DNA"/>
</dbReference>
<gene>
    <name evidence="1" type="ORF">GMBLW1_18660</name>
</gene>
<organism evidence="1">
    <name type="scientific">Tuwongella immobilis</name>
    <dbReference type="NCBI Taxonomy" id="692036"/>
    <lineage>
        <taxon>Bacteria</taxon>
        <taxon>Pseudomonadati</taxon>
        <taxon>Planctomycetota</taxon>
        <taxon>Planctomycetia</taxon>
        <taxon>Gemmatales</taxon>
        <taxon>Gemmataceae</taxon>
        <taxon>Tuwongella</taxon>
    </lineage>
</organism>
<dbReference type="RefSeq" id="WP_390821162.1">
    <property type="nucleotide sequence ID" value="NZ_LR593887.1"/>
</dbReference>
<dbReference type="EMBL" id="LR586016">
    <property type="protein sequence ID" value="VIP02094.1"/>
    <property type="molecule type" value="Genomic_DNA"/>
</dbReference>
<reference evidence="1" key="1">
    <citation type="submission" date="2019-04" db="EMBL/GenBank/DDBJ databases">
        <authorList>
            <consortium name="Science for Life Laboratories"/>
        </authorList>
    </citation>
    <scope>NUCLEOTIDE SEQUENCE</scope>
    <source>
        <strain evidence="1">MBLW1</strain>
    </source>
</reference>
<proteinExistence type="predicted"/>
<dbReference type="InParanoid" id="A0A6C2YL40"/>
<sequence>MLAQEVQAVLQRQGWSPTRRVSIRDWIAQLGGVGCTVLPKAESILQNFGGLEIVPVKTPMDAYSPEIIRFDPVTDVLSEVERIEFWQQRLATTFTPLGVLYPSEGILLLAENGQICFEWGNIIVDCGDSFEDALESTLVFARRKPIARMVDSEGRLVPV</sequence>
<dbReference type="AlphaFoldDB" id="A0A6C2YL40"/>
<evidence type="ECO:0008006" key="3">
    <source>
        <dbReference type="Google" id="ProtNLM"/>
    </source>
</evidence>
<evidence type="ECO:0000313" key="2">
    <source>
        <dbReference type="Proteomes" id="UP000464378"/>
    </source>
</evidence>